<feature type="compositionally biased region" description="Polar residues" evidence="1">
    <location>
        <begin position="111"/>
        <end position="130"/>
    </location>
</feature>
<dbReference type="EMBL" id="JAKIXB020000023">
    <property type="protein sequence ID" value="KAL1598365.1"/>
    <property type="molecule type" value="Genomic_DNA"/>
</dbReference>
<feature type="compositionally biased region" description="Low complexity" evidence="1">
    <location>
        <begin position="23"/>
        <end position="40"/>
    </location>
</feature>
<comment type="caution">
    <text evidence="3">The sequence shown here is derived from an EMBL/GenBank/DDBJ whole genome shotgun (WGS) entry which is preliminary data.</text>
</comment>
<feature type="region of interest" description="Disordered" evidence="1">
    <location>
        <begin position="111"/>
        <end position="145"/>
    </location>
</feature>
<feature type="compositionally biased region" description="Low complexity" evidence="1">
    <location>
        <begin position="218"/>
        <end position="237"/>
    </location>
</feature>
<proteinExistence type="predicted"/>
<feature type="compositionally biased region" description="Acidic residues" evidence="1">
    <location>
        <begin position="1"/>
        <end position="12"/>
    </location>
</feature>
<feature type="region of interest" description="Disordered" evidence="1">
    <location>
        <begin position="55"/>
        <end position="99"/>
    </location>
</feature>
<feature type="region of interest" description="Disordered" evidence="1">
    <location>
        <begin position="215"/>
        <end position="237"/>
    </location>
</feature>
<protein>
    <recommendedName>
        <fullName evidence="5">Transmembrane protein</fullName>
    </recommendedName>
</protein>
<evidence type="ECO:0000256" key="1">
    <source>
        <dbReference type="SAM" id="MobiDB-lite"/>
    </source>
</evidence>
<feature type="compositionally biased region" description="Low complexity" evidence="1">
    <location>
        <begin position="90"/>
        <end position="99"/>
    </location>
</feature>
<accession>A0ABR3R1V4</accession>
<evidence type="ECO:0008006" key="5">
    <source>
        <dbReference type="Google" id="ProtNLM"/>
    </source>
</evidence>
<gene>
    <name evidence="3" type="ORF">SLS59_007050</name>
</gene>
<organism evidence="3 4">
    <name type="scientific">Nothophoma quercina</name>
    <dbReference type="NCBI Taxonomy" id="749835"/>
    <lineage>
        <taxon>Eukaryota</taxon>
        <taxon>Fungi</taxon>
        <taxon>Dikarya</taxon>
        <taxon>Ascomycota</taxon>
        <taxon>Pezizomycotina</taxon>
        <taxon>Dothideomycetes</taxon>
        <taxon>Pleosporomycetidae</taxon>
        <taxon>Pleosporales</taxon>
        <taxon>Pleosporineae</taxon>
        <taxon>Didymellaceae</taxon>
        <taxon>Nothophoma</taxon>
    </lineage>
</organism>
<reference evidence="3 4" key="1">
    <citation type="submission" date="2024-02" db="EMBL/GenBank/DDBJ databases">
        <title>De novo assembly and annotation of 12 fungi associated with fruit tree decline syndrome in Ontario, Canada.</title>
        <authorList>
            <person name="Sulman M."/>
            <person name="Ellouze W."/>
            <person name="Ilyukhin E."/>
        </authorList>
    </citation>
    <scope>NUCLEOTIDE SEQUENCE [LARGE SCALE GENOMIC DNA]</scope>
    <source>
        <strain evidence="3 4">M97-236</strain>
    </source>
</reference>
<name>A0ABR3R1V4_9PLEO</name>
<feature type="region of interest" description="Disordered" evidence="1">
    <location>
        <begin position="1"/>
        <end position="40"/>
    </location>
</feature>
<keyword evidence="2" id="KW-1133">Transmembrane helix</keyword>
<feature type="transmembrane region" description="Helical" evidence="2">
    <location>
        <begin position="152"/>
        <end position="174"/>
    </location>
</feature>
<sequence length="377" mass="40418">MAETDDEKDDFETSFSPVTKQPLETPTSTAEETTELEGLTDFYLTPTQSYSLAMSVDQQGGPGKSFGPPTARPTVFSWWQTDGDDNHQGPPTSTTLATSQSQLADLNQQSTPALTTPTMIPTGDTSSPEPSNYGYPGLQNNGADHGPNRTPMYAAAGVTPIVVIIIAFSMFCCLRKRRRQRRAAAEHGHIEEMKMHPKPVTMPYIAPITPPSPPPAVLPQYSPSTPSSSYPPTASSSQPVILGPITSGNNGAYLTGMDTSDIVSMRSASNISRVGTVVDRDPFADGRSLEEAPPPYRPSSLPPASLVSTSRNSSVRIAAPPQMTSRTQLIERSPFDDPEDDDVSEMSGPTIGRHADAMSDISDLSYQIDPVVGRSPF</sequence>
<feature type="region of interest" description="Disordered" evidence="1">
    <location>
        <begin position="284"/>
        <end position="358"/>
    </location>
</feature>
<dbReference type="Proteomes" id="UP001521222">
    <property type="component" value="Unassembled WGS sequence"/>
</dbReference>
<keyword evidence="4" id="KW-1185">Reference proteome</keyword>
<evidence type="ECO:0000313" key="3">
    <source>
        <dbReference type="EMBL" id="KAL1598365.1"/>
    </source>
</evidence>
<evidence type="ECO:0000313" key="4">
    <source>
        <dbReference type="Proteomes" id="UP001521222"/>
    </source>
</evidence>
<keyword evidence="2" id="KW-0812">Transmembrane</keyword>
<evidence type="ECO:0000256" key="2">
    <source>
        <dbReference type="SAM" id="Phobius"/>
    </source>
</evidence>
<feature type="compositionally biased region" description="Pro residues" evidence="1">
    <location>
        <begin position="292"/>
        <end position="301"/>
    </location>
</feature>
<keyword evidence="2" id="KW-0472">Membrane</keyword>